<keyword evidence="3" id="KW-1185">Reference proteome</keyword>
<dbReference type="Proteomes" id="UP000478417">
    <property type="component" value="Unassembled WGS sequence"/>
</dbReference>
<feature type="transmembrane region" description="Helical" evidence="1">
    <location>
        <begin position="20"/>
        <end position="47"/>
    </location>
</feature>
<reference evidence="2 3" key="1">
    <citation type="submission" date="2020-02" db="EMBL/GenBank/DDBJ databases">
        <title>Albibacoteraceae fam. nov., the first described family within the subdivision 4 Verrucomicrobia.</title>
        <authorList>
            <person name="Xi F."/>
        </authorList>
    </citation>
    <scope>NUCLEOTIDE SEQUENCE [LARGE SCALE GENOMIC DNA]</scope>
    <source>
        <strain evidence="2 3">CK1056</strain>
    </source>
</reference>
<name>A0A6B2M4V5_9BACT</name>
<protein>
    <submittedName>
        <fullName evidence="2">Uncharacterized protein</fullName>
    </submittedName>
</protein>
<evidence type="ECO:0000313" key="3">
    <source>
        <dbReference type="Proteomes" id="UP000478417"/>
    </source>
</evidence>
<evidence type="ECO:0000313" key="2">
    <source>
        <dbReference type="EMBL" id="NDV63312.1"/>
    </source>
</evidence>
<dbReference type="RefSeq" id="WP_163966682.1">
    <property type="nucleotide sequence ID" value="NZ_JAAGNX010000003.1"/>
</dbReference>
<keyword evidence="1" id="KW-1133">Transmembrane helix</keyword>
<proteinExistence type="predicted"/>
<evidence type="ECO:0000256" key="1">
    <source>
        <dbReference type="SAM" id="Phobius"/>
    </source>
</evidence>
<keyword evidence="1" id="KW-0472">Membrane</keyword>
<dbReference type="EMBL" id="JAAGNX010000003">
    <property type="protein sequence ID" value="NDV63312.1"/>
    <property type="molecule type" value="Genomic_DNA"/>
</dbReference>
<organism evidence="2 3">
    <name type="scientific">Oceanipulchritudo coccoides</name>
    <dbReference type="NCBI Taxonomy" id="2706888"/>
    <lineage>
        <taxon>Bacteria</taxon>
        <taxon>Pseudomonadati</taxon>
        <taxon>Verrucomicrobiota</taxon>
        <taxon>Opitutia</taxon>
        <taxon>Puniceicoccales</taxon>
        <taxon>Oceanipulchritudinaceae</taxon>
        <taxon>Oceanipulchritudo</taxon>
    </lineage>
</organism>
<keyword evidence="1" id="KW-0812">Transmembrane</keyword>
<accession>A0A6B2M4V5</accession>
<sequence>MSRQRSPQRKARGYLTQSALTIPGLYLLVFGLCGWLVLIANLFGIAGRSGWIFPAVEDIAGLGGSTVLLLLIGLTPLAIRQTFFSKGKEGK</sequence>
<dbReference type="AlphaFoldDB" id="A0A6B2M4V5"/>
<feature type="transmembrane region" description="Helical" evidence="1">
    <location>
        <begin position="59"/>
        <end position="79"/>
    </location>
</feature>
<comment type="caution">
    <text evidence="2">The sequence shown here is derived from an EMBL/GenBank/DDBJ whole genome shotgun (WGS) entry which is preliminary data.</text>
</comment>
<gene>
    <name evidence="2" type="ORF">G0Q06_12675</name>
</gene>